<sequence length="38" mass="4386">MWGWAAPMQHKRLGCHCPDNNSLLKKYAALLIYINISK</sequence>
<reference evidence="1 2" key="1">
    <citation type="journal article" date="2015" name="Genome Announc.">
        <title>Genome Sequence of Mushroom Soft-Rot Pathogen Janthinobacterium agaricidamnosum.</title>
        <authorList>
            <person name="Graupner K."/>
            <person name="Lackner G."/>
            <person name="Hertweck C."/>
        </authorList>
    </citation>
    <scope>NUCLEOTIDE SEQUENCE [LARGE SCALE GENOMIC DNA]</scope>
    <source>
        <strain evidence="2">NBRC 102515 / DSM 9628</strain>
    </source>
</reference>
<evidence type="ECO:0000313" key="1">
    <source>
        <dbReference type="EMBL" id="CDG81669.1"/>
    </source>
</evidence>
<evidence type="ECO:0000313" key="2">
    <source>
        <dbReference type="Proteomes" id="UP000027604"/>
    </source>
</evidence>
<organism evidence="1 2">
    <name type="scientific">Janthinobacterium agaricidamnosum NBRC 102515 = DSM 9628</name>
    <dbReference type="NCBI Taxonomy" id="1349767"/>
    <lineage>
        <taxon>Bacteria</taxon>
        <taxon>Pseudomonadati</taxon>
        <taxon>Pseudomonadota</taxon>
        <taxon>Betaproteobacteria</taxon>
        <taxon>Burkholderiales</taxon>
        <taxon>Oxalobacteraceae</taxon>
        <taxon>Janthinobacterium</taxon>
    </lineage>
</organism>
<dbReference type="HOGENOM" id="CLU_3328818_0_0_4"/>
<dbReference type="Proteomes" id="UP000027604">
    <property type="component" value="Chromosome I"/>
</dbReference>
<protein>
    <submittedName>
        <fullName evidence="1">Uncharacterized protein</fullName>
    </submittedName>
</protein>
<keyword evidence="2" id="KW-1185">Reference proteome</keyword>
<name>W0UYM5_9BURK</name>
<gene>
    <name evidence="1" type="ORF">GJA_1013</name>
</gene>
<dbReference type="PATRIC" id="fig|1349767.4.peg.2744"/>
<dbReference type="KEGG" id="jag:GJA_1013"/>
<accession>W0UYM5</accession>
<proteinExistence type="predicted"/>
<dbReference type="EMBL" id="HG322949">
    <property type="protein sequence ID" value="CDG81669.1"/>
    <property type="molecule type" value="Genomic_DNA"/>
</dbReference>
<dbReference type="AlphaFoldDB" id="W0UYM5"/>